<dbReference type="AlphaFoldDB" id="A0A176VEU1"/>
<feature type="region of interest" description="Disordered" evidence="1">
    <location>
        <begin position="146"/>
        <end position="209"/>
    </location>
</feature>
<accession>A0A176VEU1</accession>
<dbReference type="Proteomes" id="UP000077202">
    <property type="component" value="Unassembled WGS sequence"/>
</dbReference>
<feature type="compositionally biased region" description="Polar residues" evidence="1">
    <location>
        <begin position="173"/>
        <end position="188"/>
    </location>
</feature>
<name>A0A176VEU1_MARPO</name>
<evidence type="ECO:0000313" key="3">
    <source>
        <dbReference type="Proteomes" id="UP000077202"/>
    </source>
</evidence>
<feature type="compositionally biased region" description="Basic and acidic residues" evidence="1">
    <location>
        <begin position="189"/>
        <end position="201"/>
    </location>
</feature>
<gene>
    <name evidence="2" type="ORF">AXG93_4371s1000</name>
</gene>
<keyword evidence="3" id="KW-1185">Reference proteome</keyword>
<protein>
    <submittedName>
        <fullName evidence="2">Uncharacterized protein</fullName>
    </submittedName>
</protein>
<comment type="caution">
    <text evidence="2">The sequence shown here is derived from an EMBL/GenBank/DDBJ whole genome shotgun (WGS) entry which is preliminary data.</text>
</comment>
<dbReference type="EMBL" id="LVLJ01004080">
    <property type="protein sequence ID" value="OAE18316.1"/>
    <property type="molecule type" value="Genomic_DNA"/>
</dbReference>
<feature type="region of interest" description="Disordered" evidence="1">
    <location>
        <begin position="68"/>
        <end position="134"/>
    </location>
</feature>
<organism evidence="2 3">
    <name type="scientific">Marchantia polymorpha subsp. ruderalis</name>
    <dbReference type="NCBI Taxonomy" id="1480154"/>
    <lineage>
        <taxon>Eukaryota</taxon>
        <taxon>Viridiplantae</taxon>
        <taxon>Streptophyta</taxon>
        <taxon>Embryophyta</taxon>
        <taxon>Marchantiophyta</taxon>
        <taxon>Marchantiopsida</taxon>
        <taxon>Marchantiidae</taxon>
        <taxon>Marchantiales</taxon>
        <taxon>Marchantiaceae</taxon>
        <taxon>Marchantia</taxon>
    </lineage>
</organism>
<sequence length="363" mass="39814">MISWQVGFVELALSGASIHWARFLWKATRQHAQEEKGGSINQISPFWINFYRSMECLTATERVQFPLLSRSNPGSADTGRAAERRNLPSSGEDASARVSGRTADLPTPKARTPLEEARRPSGQGRRHAAPTSVPATDRCFAFEQVPFDDSNSGQEPLAQAPSAQEKCREEPSAQMTSGQMPSAQTQLEDSGKDEGRKEETRVPSAQAPLAIADWAGDAGPPEARSPTALKILAGSGAAVAAEEATRPSSRVSPRIFVATEILDLEDESSSEGREVEWEQGTPTGVLCEQVVRLLQYLDRKAAKYADPRHKGSYVELVRNQTRIKVATNPELISLDRKYRELEEKNNALQGHLTLSRKLQKAVL</sequence>
<proteinExistence type="predicted"/>
<evidence type="ECO:0000313" key="2">
    <source>
        <dbReference type="EMBL" id="OAE18316.1"/>
    </source>
</evidence>
<evidence type="ECO:0000256" key="1">
    <source>
        <dbReference type="SAM" id="MobiDB-lite"/>
    </source>
</evidence>
<reference evidence="2" key="1">
    <citation type="submission" date="2016-03" db="EMBL/GenBank/DDBJ databases">
        <title>Mechanisms controlling the formation of the plant cell surface in tip-growing cells are functionally conserved among land plants.</title>
        <authorList>
            <person name="Honkanen S."/>
            <person name="Jones V.A."/>
            <person name="Morieri G."/>
            <person name="Champion C."/>
            <person name="Hetherington A.J."/>
            <person name="Kelly S."/>
            <person name="Saint-Marcoux D."/>
            <person name="Proust H."/>
            <person name="Prescott H."/>
            <person name="Dolan L."/>
        </authorList>
    </citation>
    <scope>NUCLEOTIDE SEQUENCE [LARGE SCALE GENOMIC DNA]</scope>
    <source>
        <tissue evidence="2">Whole gametophyte</tissue>
    </source>
</reference>